<reference evidence="8 9" key="1">
    <citation type="submission" date="2017-10" db="EMBL/GenBank/DDBJ databases">
        <title>Two draft genome sequences of Pusillimonas sp. strains isolated from a nitrate- and radionuclide-contaminated groundwater in Russia.</title>
        <authorList>
            <person name="Grouzdev D.S."/>
            <person name="Tourova T.P."/>
            <person name="Goeva M.A."/>
            <person name="Babich T.L."/>
            <person name="Sokolova D.S."/>
            <person name="Abdullin R."/>
            <person name="Poltaraus A.B."/>
            <person name="Toshchakov S.V."/>
            <person name="Nazina T.N."/>
        </authorList>
    </citation>
    <scope>NUCLEOTIDE SEQUENCE [LARGE SCALE GENOMIC DNA]</scope>
    <source>
        <strain evidence="8 9">JR1/69-3-13</strain>
    </source>
</reference>
<feature type="transmembrane region" description="Helical" evidence="7">
    <location>
        <begin position="83"/>
        <end position="103"/>
    </location>
</feature>
<keyword evidence="4 7" id="KW-0812">Transmembrane</keyword>
<keyword evidence="9" id="KW-1185">Reference proteome</keyword>
<feature type="transmembrane region" description="Helical" evidence="7">
    <location>
        <begin position="197"/>
        <end position="217"/>
    </location>
</feature>
<keyword evidence="5 7" id="KW-1133">Transmembrane helix</keyword>
<evidence type="ECO:0000256" key="2">
    <source>
        <dbReference type="ARBA" id="ARBA00008821"/>
    </source>
</evidence>
<feature type="transmembrane region" description="Helical" evidence="7">
    <location>
        <begin position="20"/>
        <end position="41"/>
    </location>
</feature>
<comment type="subcellular location">
    <subcellularLocation>
        <location evidence="1">Membrane</location>
        <topology evidence="1">Multi-pass membrane protein</topology>
    </subcellularLocation>
</comment>
<feature type="transmembrane region" description="Helical" evidence="7">
    <location>
        <begin position="384"/>
        <end position="400"/>
    </location>
</feature>
<evidence type="ECO:0000256" key="1">
    <source>
        <dbReference type="ARBA" id="ARBA00004141"/>
    </source>
</evidence>
<evidence type="ECO:0000256" key="4">
    <source>
        <dbReference type="ARBA" id="ARBA00022692"/>
    </source>
</evidence>
<name>A0A2N4U8F3_9BURK</name>
<evidence type="ECO:0000256" key="5">
    <source>
        <dbReference type="ARBA" id="ARBA00022989"/>
    </source>
</evidence>
<feature type="transmembrane region" description="Helical" evidence="7">
    <location>
        <begin position="109"/>
        <end position="129"/>
    </location>
</feature>
<sequence length="573" mass="62157">MRKPESIVYWINDRLPVPTAMGLALQQIAFLGALLVVPNLFVHESSVNLGSSVYLDIASASLIASAFSILLQTMNRWGIGSGYYYPLQATPTVFAVMFLAGSSPGGMPLAYGMVFVTGLTQLVFSACIVRLRSVFTVEIAGLAVMLTGVATGQVGLKVLFDAQVGQGATNLELMVAAFTFFVMVFCNIWLKSRVRLFATLLGLLAGSIMAALVGLMPSESVSYIASTPWLRLPNLPVFGWSFDWNLVWPYMLMGLALSLMSIGTQTVAQRTADADWHKPDLRAYGRGLRAEGLTHVLASFINAMPQSSSGGAVGLAATSGSASRYLGYWVAGFLIVTALCSKLIVLWLAVPGPVVGALLLFLSAFLIMAGLKLVASRMLDDRRSLALGVGLIVGVSHQYIVRGLEYAPLAGFMDLAGVTNGTLIALVLTMLFRLGASRRTRQRFSLDATTADDLNQFMENQGRLWGARRDAVQRAEQAVWQAFDLLAHSNRISPEEPWLEVRTRFDEYGLRVTFTYSGAALPVARDIAPTPEALIDDPQATAHLTAYLLSRLAKRVQVRQRDAIAQLQLDFEA</sequence>
<dbReference type="NCBIfam" id="NF037981">
    <property type="entry name" value="NCS2_1"/>
    <property type="match status" value="1"/>
</dbReference>
<proteinExistence type="inferred from homology"/>
<evidence type="ECO:0000313" key="8">
    <source>
        <dbReference type="EMBL" id="PLC51302.1"/>
    </source>
</evidence>
<dbReference type="Pfam" id="PF00860">
    <property type="entry name" value="Xan_ur_permease"/>
    <property type="match status" value="1"/>
</dbReference>
<gene>
    <name evidence="8" type="ORF">CR159_03485</name>
</gene>
<dbReference type="EMBL" id="PDNW01000002">
    <property type="protein sequence ID" value="PLC51302.1"/>
    <property type="molecule type" value="Genomic_DNA"/>
</dbReference>
<evidence type="ECO:0000313" key="9">
    <source>
        <dbReference type="Proteomes" id="UP000234190"/>
    </source>
</evidence>
<dbReference type="RefSeq" id="WP_102072620.1">
    <property type="nucleotide sequence ID" value="NZ_PDNW01000002.1"/>
</dbReference>
<feature type="transmembrane region" description="Helical" evidence="7">
    <location>
        <begin position="237"/>
        <end position="260"/>
    </location>
</feature>
<dbReference type="GO" id="GO:0005886">
    <property type="term" value="C:plasma membrane"/>
    <property type="evidence" value="ECO:0007669"/>
    <property type="project" value="TreeGrafter"/>
</dbReference>
<comment type="caution">
    <text evidence="8">The sequence shown here is derived from an EMBL/GenBank/DDBJ whole genome shotgun (WGS) entry which is preliminary data.</text>
</comment>
<feature type="transmembrane region" description="Helical" evidence="7">
    <location>
        <begin position="326"/>
        <end position="348"/>
    </location>
</feature>
<evidence type="ECO:0000256" key="7">
    <source>
        <dbReference type="SAM" id="Phobius"/>
    </source>
</evidence>
<keyword evidence="6 7" id="KW-0472">Membrane</keyword>
<protein>
    <submittedName>
        <fullName evidence="8">Xanthine/uracil permease</fullName>
    </submittedName>
</protein>
<keyword evidence="3" id="KW-0813">Transport</keyword>
<comment type="similarity">
    <text evidence="2">Belongs to the nucleobase:cation symporter-2 (NCS2) (TC 2.A.40) family.</text>
</comment>
<dbReference type="OrthoDB" id="9805749at2"/>
<dbReference type="AlphaFoldDB" id="A0A2N4U8F3"/>
<feature type="transmembrane region" description="Helical" evidence="7">
    <location>
        <begin position="141"/>
        <end position="160"/>
    </location>
</feature>
<feature type="transmembrane region" description="Helical" evidence="7">
    <location>
        <begin position="53"/>
        <end position="71"/>
    </location>
</feature>
<feature type="transmembrane region" description="Helical" evidence="7">
    <location>
        <begin position="354"/>
        <end position="375"/>
    </location>
</feature>
<accession>A0A2N4U8F3</accession>
<dbReference type="Proteomes" id="UP000234190">
    <property type="component" value="Unassembled WGS sequence"/>
</dbReference>
<dbReference type="PANTHER" id="PTHR42810">
    <property type="entry name" value="PURINE PERMEASE C1399.01C-RELATED"/>
    <property type="match status" value="1"/>
</dbReference>
<evidence type="ECO:0000256" key="6">
    <source>
        <dbReference type="ARBA" id="ARBA00023136"/>
    </source>
</evidence>
<evidence type="ECO:0000256" key="3">
    <source>
        <dbReference type="ARBA" id="ARBA00022448"/>
    </source>
</evidence>
<feature type="transmembrane region" description="Helical" evidence="7">
    <location>
        <begin position="412"/>
        <end position="434"/>
    </location>
</feature>
<organism evidence="8 9">
    <name type="scientific">Pollutimonas subterranea</name>
    <dbReference type="NCBI Taxonomy" id="2045210"/>
    <lineage>
        <taxon>Bacteria</taxon>
        <taxon>Pseudomonadati</taxon>
        <taxon>Pseudomonadota</taxon>
        <taxon>Betaproteobacteria</taxon>
        <taxon>Burkholderiales</taxon>
        <taxon>Alcaligenaceae</taxon>
        <taxon>Pollutimonas</taxon>
    </lineage>
</organism>
<feature type="transmembrane region" description="Helical" evidence="7">
    <location>
        <begin position="172"/>
        <end position="190"/>
    </location>
</feature>
<dbReference type="GO" id="GO:0042907">
    <property type="term" value="F:xanthine transmembrane transporter activity"/>
    <property type="evidence" value="ECO:0007669"/>
    <property type="project" value="TreeGrafter"/>
</dbReference>
<dbReference type="PANTHER" id="PTHR42810:SF2">
    <property type="entry name" value="PURINE PERMEASE C1399.01C-RELATED"/>
    <property type="match status" value="1"/>
</dbReference>
<dbReference type="InterPro" id="IPR006043">
    <property type="entry name" value="NCS2"/>
</dbReference>